<dbReference type="InterPro" id="IPR036249">
    <property type="entry name" value="Thioredoxin-like_sf"/>
</dbReference>
<dbReference type="EMBL" id="LHCI01000106">
    <property type="protein sequence ID" value="KOX90656.1"/>
    <property type="molecule type" value="Genomic_DNA"/>
</dbReference>
<gene>
    <name evidence="1" type="ORF">BVI061214_01850</name>
</gene>
<evidence type="ECO:0008006" key="3">
    <source>
        <dbReference type="Google" id="ProtNLM"/>
    </source>
</evidence>
<sequence>MAPALQTRLAQGMTFTQLLERSRHASLLLAFLEAAPPEPLPEEVAWVLALVEDWCPDCHQAAPVLAKAAGERARFFFRDENPDLREAYRLGEKRIVLTLVFLDRKLKELARWHGPPEEARAFFRARLAEGAPASREEKRALLAAYHRTFPRMAKAIREEWARLLRRASGPPG</sequence>
<dbReference type="SUPFAM" id="SSF52833">
    <property type="entry name" value="Thioredoxin-like"/>
    <property type="match status" value="1"/>
</dbReference>
<dbReference type="Pfam" id="PF14595">
    <property type="entry name" value="Thioredoxin_9"/>
    <property type="match status" value="1"/>
</dbReference>
<name>A0A0N0U8J5_THEAQ</name>
<accession>A0A0N0U8J5</accession>
<organism evidence="1 2">
    <name type="scientific">Thermus aquaticus</name>
    <dbReference type="NCBI Taxonomy" id="271"/>
    <lineage>
        <taxon>Bacteria</taxon>
        <taxon>Thermotogati</taxon>
        <taxon>Deinococcota</taxon>
        <taxon>Deinococci</taxon>
        <taxon>Thermales</taxon>
        <taxon>Thermaceae</taxon>
        <taxon>Thermus</taxon>
    </lineage>
</organism>
<evidence type="ECO:0000313" key="2">
    <source>
        <dbReference type="Proteomes" id="UP000037685"/>
    </source>
</evidence>
<dbReference type="CDD" id="cd02947">
    <property type="entry name" value="TRX_family"/>
    <property type="match status" value="1"/>
</dbReference>
<dbReference type="Proteomes" id="UP000037685">
    <property type="component" value="Unassembled WGS sequence"/>
</dbReference>
<dbReference type="AlphaFoldDB" id="A0A0N0U8J5"/>
<evidence type="ECO:0000313" key="1">
    <source>
        <dbReference type="EMBL" id="KOX90656.1"/>
    </source>
</evidence>
<protein>
    <recommendedName>
        <fullName evidence="3">Thioredoxin</fullName>
    </recommendedName>
</protein>
<comment type="caution">
    <text evidence="1">The sequence shown here is derived from an EMBL/GenBank/DDBJ whole genome shotgun (WGS) entry which is preliminary data.</text>
</comment>
<dbReference type="PATRIC" id="fig|271.14.peg.1921"/>
<dbReference type="RefSeq" id="WP_053768169.1">
    <property type="nucleotide sequence ID" value="NZ_LHCI01000106.1"/>
</dbReference>
<reference evidence="1 2" key="1">
    <citation type="submission" date="2015-07" db="EMBL/GenBank/DDBJ databases">
        <authorList>
            <person name="Noorani M."/>
        </authorList>
    </citation>
    <scope>NUCLEOTIDE SEQUENCE [LARGE SCALE GENOMIC DNA]</scope>
    <source>
        <strain evidence="2">ATCC 25104 / DSM 625 / JCM 10724 / NBRC 103206 / NCIMB 11243 / YT-1</strain>
    </source>
</reference>
<proteinExistence type="predicted"/>
<dbReference type="Gene3D" id="3.40.30.10">
    <property type="entry name" value="Glutaredoxin"/>
    <property type="match status" value="1"/>
</dbReference>